<dbReference type="InterPro" id="IPR036910">
    <property type="entry name" value="HMG_box_dom_sf"/>
</dbReference>
<dbReference type="InterPro" id="IPR009071">
    <property type="entry name" value="HMG_box_dom"/>
</dbReference>
<accession>A0A075ARD0</accession>
<dbReference type="GO" id="GO:0003677">
    <property type="term" value="F:DNA binding"/>
    <property type="evidence" value="ECO:0007669"/>
    <property type="project" value="UniProtKB-UniRule"/>
</dbReference>
<dbReference type="EMBL" id="KE561117">
    <property type="protein sequence ID" value="EPZ32798.1"/>
    <property type="molecule type" value="Genomic_DNA"/>
</dbReference>
<name>A0A075ARD0_ROZAC</name>
<sequence>MELFPKRHTHQMGIFLRDFLNNEALEENQTSRFKKACQKWKEMNALEKENYQKRMELMQEQRRYEMRCYKDRCQRSANTKKASFILNLILSKRKVPLETAQKAVLYGKELPTPPKSTLFYFSLAMSKFPKGLTIGEMSAIASAEKKYDKPGSFMCNLEYGSPQIRSIEKQTNKIQYSYLDFGEDWACGGSLTDV</sequence>
<keyword evidence="1" id="KW-0238">DNA-binding</keyword>
<dbReference type="AlphaFoldDB" id="A0A075ARD0"/>
<feature type="domain" description="HMG box" evidence="2">
    <location>
        <begin position="5"/>
        <end position="70"/>
    </location>
</feature>
<feature type="DNA-binding region" description="HMG box" evidence="1">
    <location>
        <begin position="5"/>
        <end position="70"/>
    </location>
</feature>
<evidence type="ECO:0000259" key="2">
    <source>
        <dbReference type="PROSITE" id="PS50118"/>
    </source>
</evidence>
<dbReference type="Proteomes" id="UP000030755">
    <property type="component" value="Unassembled WGS sequence"/>
</dbReference>
<evidence type="ECO:0000313" key="4">
    <source>
        <dbReference type="Proteomes" id="UP000030755"/>
    </source>
</evidence>
<dbReference type="SUPFAM" id="SSF47095">
    <property type="entry name" value="HMG-box"/>
    <property type="match status" value="1"/>
</dbReference>
<dbReference type="HOGENOM" id="CLU_1403166_0_0_1"/>
<gene>
    <name evidence="3" type="ORF">O9G_000873</name>
</gene>
<dbReference type="GO" id="GO:0005634">
    <property type="term" value="C:nucleus"/>
    <property type="evidence" value="ECO:0007669"/>
    <property type="project" value="UniProtKB-UniRule"/>
</dbReference>
<organism evidence="3 4">
    <name type="scientific">Rozella allomycis (strain CSF55)</name>
    <dbReference type="NCBI Taxonomy" id="988480"/>
    <lineage>
        <taxon>Eukaryota</taxon>
        <taxon>Fungi</taxon>
        <taxon>Fungi incertae sedis</taxon>
        <taxon>Cryptomycota</taxon>
        <taxon>Cryptomycota incertae sedis</taxon>
        <taxon>Rozella</taxon>
    </lineage>
</organism>
<keyword evidence="1" id="KW-0539">Nucleus</keyword>
<protein>
    <recommendedName>
        <fullName evidence="2">HMG box domain-containing protein</fullName>
    </recommendedName>
</protein>
<reference evidence="3 4" key="1">
    <citation type="journal article" date="2013" name="Curr. Biol.">
        <title>Shared signatures of parasitism and phylogenomics unite Cryptomycota and microsporidia.</title>
        <authorList>
            <person name="James T.Y."/>
            <person name="Pelin A."/>
            <person name="Bonen L."/>
            <person name="Ahrendt S."/>
            <person name="Sain D."/>
            <person name="Corradi N."/>
            <person name="Stajich J.E."/>
        </authorList>
    </citation>
    <scope>NUCLEOTIDE SEQUENCE [LARGE SCALE GENOMIC DNA]</scope>
    <source>
        <strain evidence="3 4">CSF55</strain>
    </source>
</reference>
<proteinExistence type="predicted"/>
<evidence type="ECO:0000313" key="3">
    <source>
        <dbReference type="EMBL" id="EPZ32798.1"/>
    </source>
</evidence>
<dbReference type="Gene3D" id="1.10.30.10">
    <property type="entry name" value="High mobility group box domain"/>
    <property type="match status" value="1"/>
</dbReference>
<dbReference type="PROSITE" id="PS50118">
    <property type="entry name" value="HMG_BOX_2"/>
    <property type="match status" value="1"/>
</dbReference>
<evidence type="ECO:0000256" key="1">
    <source>
        <dbReference type="PROSITE-ProRule" id="PRU00267"/>
    </source>
</evidence>
<keyword evidence="4" id="KW-1185">Reference proteome</keyword>